<accession>A0A074M686</accession>
<protein>
    <submittedName>
        <fullName evidence="1">Uncharacterized protein</fullName>
    </submittedName>
</protein>
<dbReference type="RefSeq" id="WP_038093146.1">
    <property type="nucleotide sequence ID" value="NZ_JMIR01000037.1"/>
</dbReference>
<dbReference type="AlphaFoldDB" id="A0A074M686"/>
<proteinExistence type="predicted"/>
<sequence length="147" mass="16180">MSTEAEKKWYNTTIHENVDEIAAGNYTDEHGHPLTNAVAFQNLQHIAELEKAAFDAEDLITTGARFGTELAIVLLKDGYILSNDLDPERFFKVHIGEGGLSTIVSCDEKGSPIHPVVPSSEKLLSDSWFIVSAPKDTPTLEEVEQIV</sequence>
<dbReference type="EMBL" id="JMIR01000037">
    <property type="protein sequence ID" value="KEO81512.1"/>
    <property type="molecule type" value="Genomic_DNA"/>
</dbReference>
<gene>
    <name evidence="1" type="ORF">EL26_20805</name>
</gene>
<reference evidence="1 2" key="1">
    <citation type="journal article" date="2013" name="Int. J. Syst. Evol. Microbiol.">
        <title>Tumebacillus flagellatus sp. nov., an alpha-amylase/pullulanase-producing bacterium isolated from cassava wastewater.</title>
        <authorList>
            <person name="Wang Q."/>
            <person name="Xie N."/>
            <person name="Qin Y."/>
            <person name="Shen N."/>
            <person name="Zhu J."/>
            <person name="Mi H."/>
            <person name="Huang R."/>
        </authorList>
    </citation>
    <scope>NUCLEOTIDE SEQUENCE [LARGE SCALE GENOMIC DNA]</scope>
    <source>
        <strain evidence="1 2">GST4</strain>
    </source>
</reference>
<name>A0A074M686_9BACL</name>
<comment type="caution">
    <text evidence="1">The sequence shown here is derived from an EMBL/GenBank/DDBJ whole genome shotgun (WGS) entry which is preliminary data.</text>
</comment>
<organism evidence="1 2">
    <name type="scientific">Tumebacillus flagellatus</name>
    <dbReference type="NCBI Taxonomy" id="1157490"/>
    <lineage>
        <taxon>Bacteria</taxon>
        <taxon>Bacillati</taxon>
        <taxon>Bacillota</taxon>
        <taxon>Bacilli</taxon>
        <taxon>Bacillales</taxon>
        <taxon>Alicyclobacillaceae</taxon>
        <taxon>Tumebacillus</taxon>
    </lineage>
</organism>
<evidence type="ECO:0000313" key="2">
    <source>
        <dbReference type="Proteomes" id="UP000027931"/>
    </source>
</evidence>
<dbReference type="Proteomes" id="UP000027931">
    <property type="component" value="Unassembled WGS sequence"/>
</dbReference>
<keyword evidence="2" id="KW-1185">Reference proteome</keyword>
<evidence type="ECO:0000313" key="1">
    <source>
        <dbReference type="EMBL" id="KEO81512.1"/>
    </source>
</evidence>